<accession>A0A1N6KSE7</accession>
<evidence type="ECO:0000313" key="2">
    <source>
        <dbReference type="Proteomes" id="UP000185151"/>
    </source>
</evidence>
<dbReference type="Pfam" id="PF13211">
    <property type="entry name" value="DUF4019"/>
    <property type="match status" value="1"/>
</dbReference>
<reference evidence="1 2" key="1">
    <citation type="submission" date="2016-11" db="EMBL/GenBank/DDBJ databases">
        <authorList>
            <person name="Jaros S."/>
            <person name="Januszkiewicz K."/>
            <person name="Wedrychowicz H."/>
        </authorList>
    </citation>
    <scope>NUCLEOTIDE SEQUENCE [LARGE SCALE GENOMIC DNA]</scope>
    <source>
        <strain evidence="1 2">GAS95</strain>
    </source>
</reference>
<evidence type="ECO:0000313" key="1">
    <source>
        <dbReference type="EMBL" id="SIO59454.1"/>
    </source>
</evidence>
<name>A0A1N6KSE7_9BURK</name>
<dbReference type="Proteomes" id="UP000185151">
    <property type="component" value="Unassembled WGS sequence"/>
</dbReference>
<dbReference type="AlphaFoldDB" id="A0A1N6KSE7"/>
<evidence type="ECO:0008006" key="3">
    <source>
        <dbReference type="Google" id="ProtNLM"/>
    </source>
</evidence>
<proteinExistence type="predicted"/>
<sequence>MPARACSFRVAMPSRHAAPMFNVQAFHCIMKPRLSFSRLVQLIHPLALRTLAAACVMVGCTNLAAAEQGTSADELLNDAGQVLQQLDTDRFAALWQDAAPFVKASVSADKFASQMQQARQSVGSVSRRGWASVTRIQYNGAKGVPDGLYANVDYATTVTSGRTLFELVSFRLGEDGHWHLTGYAARSTQDAAATQTQIAKP</sequence>
<dbReference type="InterPro" id="IPR025091">
    <property type="entry name" value="DUF4019"/>
</dbReference>
<organism evidence="1 2">
    <name type="scientific">Paraburkholderia phenazinium</name>
    <dbReference type="NCBI Taxonomy" id="60549"/>
    <lineage>
        <taxon>Bacteria</taxon>
        <taxon>Pseudomonadati</taxon>
        <taxon>Pseudomonadota</taxon>
        <taxon>Betaproteobacteria</taxon>
        <taxon>Burkholderiales</taxon>
        <taxon>Burkholderiaceae</taxon>
        <taxon>Paraburkholderia</taxon>
    </lineage>
</organism>
<keyword evidence="2" id="KW-1185">Reference proteome</keyword>
<gene>
    <name evidence="1" type="ORF">SAMN05444165_4524</name>
</gene>
<dbReference type="EMBL" id="FSRU01000002">
    <property type="protein sequence ID" value="SIO59454.1"/>
    <property type="molecule type" value="Genomic_DNA"/>
</dbReference>
<protein>
    <recommendedName>
        <fullName evidence="3">DUF4019 domain-containing protein</fullName>
    </recommendedName>
</protein>